<evidence type="ECO:0000256" key="2">
    <source>
        <dbReference type="ARBA" id="ARBA00022643"/>
    </source>
</evidence>
<dbReference type="InterPro" id="IPR005025">
    <property type="entry name" value="FMN_Rdtase-like_dom"/>
</dbReference>
<dbReference type="RefSeq" id="WP_055257383.1">
    <property type="nucleotide sequence ID" value="NZ_CABIXL010000002.1"/>
</dbReference>
<keyword evidence="1" id="KW-0285">Flavoprotein</keyword>
<dbReference type="InterPro" id="IPR051796">
    <property type="entry name" value="ISF_SsuE-like"/>
</dbReference>
<protein>
    <submittedName>
        <fullName evidence="4">NAD(P)H-dependent FMN-containing oxidoreductase ywqN</fullName>
        <ecNumber evidence="4">1.-.-.-</ecNumber>
    </submittedName>
</protein>
<evidence type="ECO:0000313" key="4">
    <source>
        <dbReference type="EMBL" id="CUN56294.1"/>
    </source>
</evidence>
<accession>A0ABM9UNP5</accession>
<reference evidence="4 5" key="1">
    <citation type="submission" date="2015-09" db="EMBL/GenBank/DDBJ databases">
        <authorList>
            <consortium name="Pathogen Informatics"/>
        </authorList>
    </citation>
    <scope>NUCLEOTIDE SEQUENCE [LARGE SCALE GENOMIC DNA]</scope>
    <source>
        <strain evidence="4 5">2789STDY5834858</strain>
    </source>
</reference>
<organism evidence="4 5">
    <name type="scientific">Sarcina ventriculi</name>
    <name type="common">Clostridium ventriculi</name>
    <dbReference type="NCBI Taxonomy" id="1267"/>
    <lineage>
        <taxon>Bacteria</taxon>
        <taxon>Bacillati</taxon>
        <taxon>Bacillota</taxon>
        <taxon>Clostridia</taxon>
        <taxon>Eubacteriales</taxon>
        <taxon>Clostridiaceae</taxon>
        <taxon>Sarcina</taxon>
    </lineage>
</organism>
<keyword evidence="5" id="KW-1185">Reference proteome</keyword>
<evidence type="ECO:0000256" key="1">
    <source>
        <dbReference type="ARBA" id="ARBA00022630"/>
    </source>
</evidence>
<gene>
    <name evidence="4" type="primary">ywqN_1</name>
    <name evidence="4" type="ORF">ERS852473_00485</name>
</gene>
<dbReference type="EC" id="1.-.-.-" evidence="4"/>
<evidence type="ECO:0000313" key="5">
    <source>
        <dbReference type="Proteomes" id="UP000095488"/>
    </source>
</evidence>
<dbReference type="SUPFAM" id="SSF52218">
    <property type="entry name" value="Flavoproteins"/>
    <property type="match status" value="1"/>
</dbReference>
<sequence length="328" mass="36560">MKVLGISCGRKLGNTEILVKEALMGAENLGAEVELVRLNDLNLKPCTGCNACVVSLLEKSSSGDCVIKDDLKFIEEKIMECDGLILGSPIYEKGPTGLLKILADRMGPSHDVAFRMISKKVREEKGITSGKPVDERSFKTRSASLIAVGGSEWDTLALPMMQLSVISTHMDIVDKILVNWTGLPGSVLFRDEIIERARKSGEHVVKTLLKQEDRRISDEKERPEYIGEKGICPICHSKLIEIRNEDKNYPAICAVCGVKGTLNVINNKVKFEVSKEDSYHAHVYLSGKFEHGDELKNIALKPNPKIEELPKLMEKYKNYLSYSKPDKK</sequence>
<dbReference type="PANTHER" id="PTHR43278">
    <property type="entry name" value="NAD(P)H-DEPENDENT FMN-CONTAINING OXIDOREDUCTASE YWQN-RELATED"/>
    <property type="match status" value="1"/>
</dbReference>
<proteinExistence type="predicted"/>
<keyword evidence="2" id="KW-0288">FMN</keyword>
<dbReference type="EMBL" id="CYZR01000002">
    <property type="protein sequence ID" value="CUN56294.1"/>
    <property type="molecule type" value="Genomic_DNA"/>
</dbReference>
<dbReference type="Gene3D" id="3.40.50.360">
    <property type="match status" value="1"/>
</dbReference>
<dbReference type="PANTHER" id="PTHR43278:SF2">
    <property type="entry name" value="IRON-SULFUR FLAVOPROTEIN"/>
    <property type="match status" value="1"/>
</dbReference>
<keyword evidence="4" id="KW-0560">Oxidoreductase</keyword>
<comment type="caution">
    <text evidence="4">The sequence shown here is derived from an EMBL/GenBank/DDBJ whole genome shotgun (WGS) entry which is preliminary data.</text>
</comment>
<dbReference type="Proteomes" id="UP000095488">
    <property type="component" value="Unassembled WGS sequence"/>
</dbReference>
<dbReference type="InterPro" id="IPR029039">
    <property type="entry name" value="Flavoprotein-like_sf"/>
</dbReference>
<dbReference type="Pfam" id="PF03358">
    <property type="entry name" value="FMN_red"/>
    <property type="match status" value="1"/>
</dbReference>
<feature type="domain" description="NADPH-dependent FMN reductase-like" evidence="3">
    <location>
        <begin position="1"/>
        <end position="161"/>
    </location>
</feature>
<evidence type="ECO:0000259" key="3">
    <source>
        <dbReference type="Pfam" id="PF03358"/>
    </source>
</evidence>
<dbReference type="GO" id="GO:0016491">
    <property type="term" value="F:oxidoreductase activity"/>
    <property type="evidence" value="ECO:0007669"/>
    <property type="project" value="UniProtKB-KW"/>
</dbReference>
<name>A0ABM9UNP5_SARVE</name>